<dbReference type="GO" id="GO:0030144">
    <property type="term" value="F:alpha-1,6-mannosylglycoprotein 6-beta-N-acetylglucosaminyltransferase activity"/>
    <property type="evidence" value="ECO:0007669"/>
    <property type="project" value="InterPro"/>
</dbReference>
<reference evidence="4 5" key="1">
    <citation type="submission" date="2013-07" db="EMBL/GenBank/DDBJ databases">
        <title>The Genome Sequence of Cryptococcus heveanensis BCC8398.</title>
        <authorList>
            <consortium name="The Broad Institute Genome Sequencing Platform"/>
            <person name="Cuomo C."/>
            <person name="Litvintseva A."/>
            <person name="Chen Y."/>
            <person name="Heitman J."/>
            <person name="Sun S."/>
            <person name="Springer D."/>
            <person name="Dromer F."/>
            <person name="Young S.K."/>
            <person name="Zeng Q."/>
            <person name="Gargeya S."/>
            <person name="Fitzgerald M."/>
            <person name="Abouelleil A."/>
            <person name="Alvarado L."/>
            <person name="Berlin A.M."/>
            <person name="Chapman S.B."/>
            <person name="Dewar J."/>
            <person name="Goldberg J."/>
            <person name="Griggs A."/>
            <person name="Gujja S."/>
            <person name="Hansen M."/>
            <person name="Howarth C."/>
            <person name="Imamovic A."/>
            <person name="Larimer J."/>
            <person name="McCowan C."/>
            <person name="Murphy C."/>
            <person name="Pearson M."/>
            <person name="Priest M."/>
            <person name="Roberts A."/>
            <person name="Saif S."/>
            <person name="Shea T."/>
            <person name="Sykes S."/>
            <person name="Wortman J."/>
            <person name="Nusbaum C."/>
            <person name="Birren B."/>
        </authorList>
    </citation>
    <scope>NUCLEOTIDE SEQUENCE [LARGE SCALE GENOMIC DNA]</scope>
    <source>
        <strain evidence="4 5">BCC8398</strain>
    </source>
</reference>
<dbReference type="UniPathway" id="UPA00378"/>
<keyword evidence="5" id="KW-1185">Reference proteome</keyword>
<gene>
    <name evidence="4" type="ORF">I316_07458</name>
</gene>
<evidence type="ECO:0000313" key="5">
    <source>
        <dbReference type="Proteomes" id="UP000092666"/>
    </source>
</evidence>
<dbReference type="EMBL" id="KI669514">
    <property type="protein sequence ID" value="OCF30930.1"/>
    <property type="molecule type" value="Genomic_DNA"/>
</dbReference>
<evidence type="ECO:0000256" key="2">
    <source>
        <dbReference type="SAM" id="Phobius"/>
    </source>
</evidence>
<feature type="region of interest" description="Disordered" evidence="1">
    <location>
        <begin position="1"/>
        <end position="85"/>
    </location>
</feature>
<protein>
    <recommendedName>
        <fullName evidence="3">Glycosyltransferase family 18 catalytic domain-containing protein</fullName>
    </recommendedName>
</protein>
<keyword evidence="2" id="KW-0812">Transmembrane</keyword>
<feature type="compositionally biased region" description="Polar residues" evidence="1">
    <location>
        <begin position="61"/>
        <end position="76"/>
    </location>
</feature>
<reference evidence="5" key="2">
    <citation type="submission" date="2013-12" db="EMBL/GenBank/DDBJ databases">
        <title>Evolution of pathogenesis and genome organization in the Tremellales.</title>
        <authorList>
            <person name="Cuomo C."/>
            <person name="Litvintseva A."/>
            <person name="Heitman J."/>
            <person name="Chen Y."/>
            <person name="Sun S."/>
            <person name="Springer D."/>
            <person name="Dromer F."/>
            <person name="Young S."/>
            <person name="Zeng Q."/>
            <person name="Chapman S."/>
            <person name="Gujja S."/>
            <person name="Saif S."/>
            <person name="Birren B."/>
        </authorList>
    </citation>
    <scope>NUCLEOTIDE SEQUENCE [LARGE SCALE GENOMIC DNA]</scope>
    <source>
        <strain evidence="5">BCC8398</strain>
    </source>
</reference>
<sequence length="590" mass="67049">MPTGSNQPLRLSKPKAYRSSPPPEPSDGYVAPPPIPNISTSTNPASTVRRSQAPPIPPQTSLPAPQGQDIANSARDTSPVYAQRPLRSTWSPPKFLRRRLIFFGIILLTLLVIISRSRLPATLPTLPGFLPSNFLNRETRARTSPSEIEYPDSIDKIESASEREKAKIQVEHAVALQPYFAENPNWGGREHGRDDYKAYTERQLRKLAVCVATNTCRENQTSVVIYGHIFAHFHIYEGYMGGEGIWTHSLTETLEKYGYTILHARDDWPYMWYIHNQIPNMVKAVIAWRSGQYGGAADFMKTPWRPNGIPAWKYFVYNYFPDHYISTVGDAWNVHSELGYSNNQRNFTFLPYIVEKPPPTSYIPTEQRPYQVYILAKFVRYFYPGTQPAWEDTSVFATAKSILEKEFPGFEFVVGCKDDRNGEQQEKEPMSVPDGIRNLGIMTKDEFERQLASSRAMLGIGWPTLSPSPHVALSYGIPFISPVSESVPLPSNKDPETWAQSQHNTLKALDEPYVYHVYRGNATQLVDAIRKALSNPIPQFVLPYMTREYQERAVGEFMKTDWRAKAEAILENRKKGIETENGNAVIEFTM</sequence>
<dbReference type="STRING" id="1296120.A0A1B9GIL8"/>
<evidence type="ECO:0000256" key="1">
    <source>
        <dbReference type="SAM" id="MobiDB-lite"/>
    </source>
</evidence>
<dbReference type="InterPro" id="IPR026116">
    <property type="entry name" value="GT18_cat"/>
</dbReference>
<keyword evidence="2" id="KW-0472">Membrane</keyword>
<evidence type="ECO:0000259" key="3">
    <source>
        <dbReference type="Pfam" id="PF15024"/>
    </source>
</evidence>
<dbReference type="Pfam" id="PF15024">
    <property type="entry name" value="Glyco_transf_18"/>
    <property type="match status" value="1"/>
</dbReference>
<evidence type="ECO:0000313" key="4">
    <source>
        <dbReference type="EMBL" id="OCF30930.1"/>
    </source>
</evidence>
<name>A0A1B9GIL8_9TREE</name>
<feature type="transmembrane region" description="Helical" evidence="2">
    <location>
        <begin position="100"/>
        <end position="119"/>
    </location>
</feature>
<dbReference type="Proteomes" id="UP000092666">
    <property type="component" value="Unassembled WGS sequence"/>
</dbReference>
<accession>A0A1B9GIL8</accession>
<dbReference type="AlphaFoldDB" id="A0A1B9GIL8"/>
<organism evidence="4 5">
    <name type="scientific">Kwoniella heveanensis BCC8398</name>
    <dbReference type="NCBI Taxonomy" id="1296120"/>
    <lineage>
        <taxon>Eukaryota</taxon>
        <taxon>Fungi</taxon>
        <taxon>Dikarya</taxon>
        <taxon>Basidiomycota</taxon>
        <taxon>Agaricomycotina</taxon>
        <taxon>Tremellomycetes</taxon>
        <taxon>Tremellales</taxon>
        <taxon>Cryptococcaceae</taxon>
        <taxon>Kwoniella</taxon>
    </lineage>
</organism>
<keyword evidence="2" id="KW-1133">Transmembrane helix</keyword>
<feature type="domain" description="Glycosyltransferase family 18 catalytic" evidence="3">
    <location>
        <begin position="424"/>
        <end position="544"/>
    </location>
</feature>
<feature type="compositionally biased region" description="Polar residues" evidence="1">
    <location>
        <begin position="37"/>
        <end position="50"/>
    </location>
</feature>
<feature type="compositionally biased region" description="Pro residues" evidence="1">
    <location>
        <begin position="20"/>
        <end position="36"/>
    </location>
</feature>
<proteinExistence type="predicted"/>
<dbReference type="OrthoDB" id="2560689at2759"/>